<sequence length="100" mass="10970">MDDRKHRVKGLVKKVNNHSHPLFLVVNPQAKLGIQKMPSLGTLGNPQIREALSDVPGGLESLECVGFDLRKEDISSVMKVMPRGEASLGLLAKSKRNDVQ</sequence>
<gene>
    <name evidence="1" type="ORF">ILEXP_LOCUS41896</name>
</gene>
<name>A0ABC8TXJ6_9AQUA</name>
<dbReference type="Proteomes" id="UP001642360">
    <property type="component" value="Unassembled WGS sequence"/>
</dbReference>
<dbReference type="AlphaFoldDB" id="A0ABC8TXJ6"/>
<evidence type="ECO:0000313" key="2">
    <source>
        <dbReference type="Proteomes" id="UP001642360"/>
    </source>
</evidence>
<evidence type="ECO:0000313" key="1">
    <source>
        <dbReference type="EMBL" id="CAK9172255.1"/>
    </source>
</evidence>
<organism evidence="1 2">
    <name type="scientific">Ilex paraguariensis</name>
    <name type="common">yerba mate</name>
    <dbReference type="NCBI Taxonomy" id="185542"/>
    <lineage>
        <taxon>Eukaryota</taxon>
        <taxon>Viridiplantae</taxon>
        <taxon>Streptophyta</taxon>
        <taxon>Embryophyta</taxon>
        <taxon>Tracheophyta</taxon>
        <taxon>Spermatophyta</taxon>
        <taxon>Magnoliopsida</taxon>
        <taxon>eudicotyledons</taxon>
        <taxon>Gunneridae</taxon>
        <taxon>Pentapetalae</taxon>
        <taxon>asterids</taxon>
        <taxon>campanulids</taxon>
        <taxon>Aquifoliales</taxon>
        <taxon>Aquifoliaceae</taxon>
        <taxon>Ilex</taxon>
    </lineage>
</organism>
<protein>
    <submittedName>
        <fullName evidence="1">Uncharacterized protein</fullName>
    </submittedName>
</protein>
<accession>A0ABC8TXJ6</accession>
<dbReference type="EMBL" id="CAUOFW020005946">
    <property type="protein sequence ID" value="CAK9172255.1"/>
    <property type="molecule type" value="Genomic_DNA"/>
</dbReference>
<comment type="caution">
    <text evidence="1">The sequence shown here is derived from an EMBL/GenBank/DDBJ whole genome shotgun (WGS) entry which is preliminary data.</text>
</comment>
<keyword evidence="2" id="KW-1185">Reference proteome</keyword>
<reference evidence="1 2" key="1">
    <citation type="submission" date="2024-02" db="EMBL/GenBank/DDBJ databases">
        <authorList>
            <person name="Vignale AGUSTIN F."/>
            <person name="Sosa J E."/>
            <person name="Modenutti C."/>
        </authorList>
    </citation>
    <scope>NUCLEOTIDE SEQUENCE [LARGE SCALE GENOMIC DNA]</scope>
</reference>
<proteinExistence type="predicted"/>